<dbReference type="PANTHER" id="PTHR32282:SF11">
    <property type="entry name" value="PENICILLIN-BINDING PROTEIN 1B"/>
    <property type="match status" value="1"/>
</dbReference>
<dbReference type="InterPro" id="IPR001460">
    <property type="entry name" value="PCN-bd_Tpept"/>
</dbReference>
<dbReference type="InterPro" id="IPR036950">
    <property type="entry name" value="PBP_transglycosylase"/>
</dbReference>
<dbReference type="PANTHER" id="PTHR32282">
    <property type="entry name" value="BINDING PROTEIN TRANSPEPTIDASE, PUTATIVE-RELATED"/>
    <property type="match status" value="1"/>
</dbReference>
<dbReference type="GO" id="GO:0008955">
    <property type="term" value="F:peptidoglycan glycosyltransferase activity"/>
    <property type="evidence" value="ECO:0007669"/>
    <property type="project" value="UniProtKB-EC"/>
</dbReference>
<keyword evidence="4" id="KW-1003">Cell membrane</keyword>
<evidence type="ECO:0000256" key="10">
    <source>
        <dbReference type="ARBA" id="ARBA00022960"/>
    </source>
</evidence>
<keyword evidence="12 17" id="KW-0472">Membrane</keyword>
<protein>
    <submittedName>
        <fullName evidence="20">Penicillin-binding protein</fullName>
    </submittedName>
</protein>
<evidence type="ECO:0000256" key="7">
    <source>
        <dbReference type="ARBA" id="ARBA00022676"/>
    </source>
</evidence>
<evidence type="ECO:0000256" key="5">
    <source>
        <dbReference type="ARBA" id="ARBA00022645"/>
    </source>
</evidence>
<dbReference type="InterPro" id="IPR023346">
    <property type="entry name" value="Lysozyme-like_dom_sf"/>
</dbReference>
<comment type="catalytic activity">
    <reaction evidence="16">
        <text>[GlcNAc-(1-&gt;4)-Mur2Ac(oyl-L-Ala-gamma-D-Glu-L-Lys-D-Ala-D-Ala)](n)-di-trans,octa-cis-undecaprenyl diphosphate + beta-D-GlcNAc-(1-&gt;4)-Mur2Ac(oyl-L-Ala-gamma-D-Glu-L-Lys-D-Ala-D-Ala)-di-trans,octa-cis-undecaprenyl diphosphate = [GlcNAc-(1-&gt;4)-Mur2Ac(oyl-L-Ala-gamma-D-Glu-L-Lys-D-Ala-D-Ala)](n+1)-di-trans,octa-cis-undecaprenyl diphosphate + di-trans,octa-cis-undecaprenyl diphosphate + H(+)</text>
        <dbReference type="Rhea" id="RHEA:23708"/>
        <dbReference type="Rhea" id="RHEA-COMP:9602"/>
        <dbReference type="Rhea" id="RHEA-COMP:9603"/>
        <dbReference type="ChEBI" id="CHEBI:15378"/>
        <dbReference type="ChEBI" id="CHEBI:58405"/>
        <dbReference type="ChEBI" id="CHEBI:60033"/>
        <dbReference type="ChEBI" id="CHEBI:78435"/>
        <dbReference type="EC" id="2.4.99.28"/>
    </reaction>
</comment>
<dbReference type="Pfam" id="PF00905">
    <property type="entry name" value="Transpeptidase"/>
    <property type="match status" value="1"/>
</dbReference>
<comment type="catalytic activity">
    <reaction evidence="15">
        <text>Preferential cleavage: (Ac)2-L-Lys-D-Ala-|-D-Ala. Also transpeptidation of peptidyl-alanyl moieties that are N-acyl substituents of D-alanine.</text>
        <dbReference type="EC" id="3.4.16.4"/>
    </reaction>
</comment>
<keyword evidence="10" id="KW-0133">Cell shape</keyword>
<dbReference type="GO" id="GO:0071555">
    <property type="term" value="P:cell wall organization"/>
    <property type="evidence" value="ECO:0007669"/>
    <property type="project" value="UniProtKB-KW"/>
</dbReference>
<keyword evidence="13" id="KW-0511">Multifunctional enzyme</keyword>
<evidence type="ECO:0000256" key="8">
    <source>
        <dbReference type="ARBA" id="ARBA00022679"/>
    </source>
</evidence>
<dbReference type="InterPro" id="IPR001264">
    <property type="entry name" value="Glyco_trans_51"/>
</dbReference>
<proteinExistence type="inferred from homology"/>
<dbReference type="Gene3D" id="1.10.3810.10">
    <property type="entry name" value="Biosynthetic peptidoglycan transglycosylase-like"/>
    <property type="match status" value="1"/>
</dbReference>
<evidence type="ECO:0000256" key="14">
    <source>
        <dbReference type="ARBA" id="ARBA00023316"/>
    </source>
</evidence>
<evidence type="ECO:0000256" key="17">
    <source>
        <dbReference type="SAM" id="Phobius"/>
    </source>
</evidence>
<evidence type="ECO:0000259" key="18">
    <source>
        <dbReference type="Pfam" id="PF00905"/>
    </source>
</evidence>
<dbReference type="Proteomes" id="UP000230093">
    <property type="component" value="Unassembled WGS sequence"/>
</dbReference>
<evidence type="ECO:0000259" key="19">
    <source>
        <dbReference type="Pfam" id="PF00912"/>
    </source>
</evidence>
<dbReference type="SUPFAM" id="SSF56601">
    <property type="entry name" value="beta-lactamase/transpeptidase-like"/>
    <property type="match status" value="1"/>
</dbReference>
<dbReference type="GO" id="GO:0009252">
    <property type="term" value="P:peptidoglycan biosynthetic process"/>
    <property type="evidence" value="ECO:0007669"/>
    <property type="project" value="UniProtKB-KW"/>
</dbReference>
<dbReference type="AlphaFoldDB" id="A0A2H0W9T4"/>
<evidence type="ECO:0000256" key="11">
    <source>
        <dbReference type="ARBA" id="ARBA00022984"/>
    </source>
</evidence>
<dbReference type="GO" id="GO:0030288">
    <property type="term" value="C:outer membrane-bounded periplasmic space"/>
    <property type="evidence" value="ECO:0007669"/>
    <property type="project" value="TreeGrafter"/>
</dbReference>
<evidence type="ECO:0000256" key="15">
    <source>
        <dbReference type="ARBA" id="ARBA00034000"/>
    </source>
</evidence>
<gene>
    <name evidence="20" type="ORF">COT75_05525</name>
</gene>
<keyword evidence="11" id="KW-0573">Peptidoglycan synthesis</keyword>
<dbReference type="EMBL" id="PEZT01000031">
    <property type="protein sequence ID" value="PIS08688.1"/>
    <property type="molecule type" value="Genomic_DNA"/>
</dbReference>
<keyword evidence="7" id="KW-0328">Glycosyltransferase</keyword>
<reference evidence="21" key="1">
    <citation type="submission" date="2017-09" db="EMBL/GenBank/DDBJ databases">
        <title>Depth-based differentiation of microbial function through sediment-hosted aquifers and enrichment of novel symbionts in the deep terrestrial subsurface.</title>
        <authorList>
            <person name="Probst A.J."/>
            <person name="Ladd B."/>
            <person name="Jarett J.K."/>
            <person name="Geller-Mcgrath D.E."/>
            <person name="Sieber C.M.K."/>
            <person name="Emerson J.B."/>
            <person name="Anantharaman K."/>
            <person name="Thomas B.C."/>
            <person name="Malmstrom R."/>
            <person name="Stieglmeier M."/>
            <person name="Klingl A."/>
            <person name="Woyke T."/>
            <person name="Ryan C.M."/>
            <person name="Banfield J.F."/>
        </authorList>
    </citation>
    <scope>NUCLEOTIDE SEQUENCE [LARGE SCALE GENOMIC DNA]</scope>
</reference>
<comment type="caution">
    <text evidence="20">The sequence shown here is derived from an EMBL/GenBank/DDBJ whole genome shotgun (WGS) entry which is preliminary data.</text>
</comment>
<evidence type="ECO:0000256" key="12">
    <source>
        <dbReference type="ARBA" id="ARBA00023136"/>
    </source>
</evidence>
<comment type="subcellular location">
    <subcellularLocation>
        <location evidence="1">Cell membrane</location>
    </subcellularLocation>
</comment>
<dbReference type="GO" id="GO:0009002">
    <property type="term" value="F:serine-type D-Ala-D-Ala carboxypeptidase activity"/>
    <property type="evidence" value="ECO:0007669"/>
    <property type="project" value="UniProtKB-EC"/>
</dbReference>
<evidence type="ECO:0000256" key="6">
    <source>
        <dbReference type="ARBA" id="ARBA00022670"/>
    </source>
</evidence>
<dbReference type="InterPro" id="IPR012338">
    <property type="entry name" value="Beta-lactam/transpept-like"/>
</dbReference>
<dbReference type="GO" id="GO:0006508">
    <property type="term" value="P:proteolysis"/>
    <property type="evidence" value="ECO:0007669"/>
    <property type="project" value="UniProtKB-KW"/>
</dbReference>
<feature type="transmembrane region" description="Helical" evidence="17">
    <location>
        <begin position="39"/>
        <end position="59"/>
    </location>
</feature>
<comment type="similarity">
    <text evidence="3">In the N-terminal section; belongs to the glycosyltransferase 51 family.</text>
</comment>
<feature type="domain" description="Glycosyl transferase family 51" evidence="19">
    <location>
        <begin position="85"/>
        <end position="266"/>
    </location>
</feature>
<keyword evidence="17" id="KW-0812">Transmembrane</keyword>
<evidence type="ECO:0000256" key="9">
    <source>
        <dbReference type="ARBA" id="ARBA00022801"/>
    </source>
</evidence>
<organism evidence="20 21">
    <name type="scientific">Candidatus Beckwithbacteria bacterium CG10_big_fil_rev_8_21_14_0_10_34_10</name>
    <dbReference type="NCBI Taxonomy" id="1974495"/>
    <lineage>
        <taxon>Bacteria</taxon>
        <taxon>Candidatus Beckwithiibacteriota</taxon>
    </lineage>
</organism>
<dbReference type="Gene3D" id="3.40.710.10">
    <property type="entry name" value="DD-peptidase/beta-lactamase superfamily"/>
    <property type="match status" value="1"/>
</dbReference>
<keyword evidence="5" id="KW-0121">Carboxypeptidase</keyword>
<keyword evidence="14" id="KW-0961">Cell wall biogenesis/degradation</keyword>
<feature type="domain" description="Penicillin-binding protein transpeptidase" evidence="18">
    <location>
        <begin position="357"/>
        <end position="617"/>
    </location>
</feature>
<dbReference type="GO" id="GO:0008658">
    <property type="term" value="F:penicillin binding"/>
    <property type="evidence" value="ECO:0007669"/>
    <property type="project" value="InterPro"/>
</dbReference>
<dbReference type="GO" id="GO:0008360">
    <property type="term" value="P:regulation of cell shape"/>
    <property type="evidence" value="ECO:0007669"/>
    <property type="project" value="UniProtKB-KW"/>
</dbReference>
<dbReference type="SUPFAM" id="SSF53955">
    <property type="entry name" value="Lysozyme-like"/>
    <property type="match status" value="1"/>
</dbReference>
<evidence type="ECO:0000256" key="13">
    <source>
        <dbReference type="ARBA" id="ARBA00023268"/>
    </source>
</evidence>
<keyword evidence="17" id="KW-1133">Transmembrane helix</keyword>
<evidence type="ECO:0000256" key="1">
    <source>
        <dbReference type="ARBA" id="ARBA00004236"/>
    </source>
</evidence>
<evidence type="ECO:0000313" key="20">
    <source>
        <dbReference type="EMBL" id="PIS08688.1"/>
    </source>
</evidence>
<dbReference type="Pfam" id="PF00912">
    <property type="entry name" value="Transgly"/>
    <property type="match status" value="1"/>
</dbReference>
<evidence type="ECO:0000256" key="3">
    <source>
        <dbReference type="ARBA" id="ARBA00007739"/>
    </source>
</evidence>
<keyword evidence="6" id="KW-0645">Protease</keyword>
<name>A0A2H0W9T4_9BACT</name>
<sequence length="754" mass="83887">MILSCLNNVSGFFQSSLLKIGRALIKRAKRVIHFLKHHPIQLGFHLIVFFLAATLYWTFLQDLPDPYLLAQKQPNATTRIYDRNGNLLYKIYDEENRTLLALEEIPKHVIQATIAIEDQNFYTHRGLSFRGILRAVRHDFLEGEEKSLGSLQGGSTITQQLVKNALLTPERTYIRKIKELALASMVELLFTKDEILNMYLNQVAYGGTAYGIEEASQTYFSKEAKHLNLAEAALLAGLPASPTTYSPFGANPQLAKQRQIQVLNRMTQEKYINSDNAQAAEKEILTFAPRIIPIKAPHFVLYIKDELSKRYGPQVVEKGGLQVYTTLDINIQEEAEKAVKKNIESIKTRYNCNNGASLITKPSTGEILAMVGSVDFFDLKNDGNVNLTTSLRQPGSSIKLVNYSYALEHGNYTPSSVIIDSPVSYSNAWETYTPVNYDGKFRGRVTLKKALALSLNIPAVKVLASYGVDKMVEQGRKMGITTWNEPDKYGLALTLGSAEVKMADMAVVFGSIANMGVKKNLTGVKKIIDSKGKVWQDIEKPKKLWAQIAQKAYASADEPVDGQQVVSEFTAWQLIDILSDNAARAEEFGQNSPLRIKKDDKTDARIFVKTGTSNDFRDNWTDGCSPDFCVLTWVGNNDNQPMRKIASGITGAAPMWHDIMAKLTEDKKESDFSKPEGMIEVEVCATNGLLPCSGCPQTKKAWFVPGTEPTQKCHIPSPQECQARKKKMEEEAKPAEEIVKALAGCPLEGPKPSP</sequence>
<comment type="similarity">
    <text evidence="2">In the C-terminal section; belongs to the transpeptidase family.</text>
</comment>
<dbReference type="FunFam" id="1.10.3810.10:FF:000001">
    <property type="entry name" value="Penicillin-binding protein 1A"/>
    <property type="match status" value="1"/>
</dbReference>
<evidence type="ECO:0000313" key="21">
    <source>
        <dbReference type="Proteomes" id="UP000230093"/>
    </source>
</evidence>
<evidence type="ECO:0000256" key="4">
    <source>
        <dbReference type="ARBA" id="ARBA00022475"/>
    </source>
</evidence>
<evidence type="ECO:0000256" key="2">
    <source>
        <dbReference type="ARBA" id="ARBA00007090"/>
    </source>
</evidence>
<accession>A0A2H0W9T4</accession>
<keyword evidence="8" id="KW-0808">Transferase</keyword>
<evidence type="ECO:0000256" key="16">
    <source>
        <dbReference type="ARBA" id="ARBA00049902"/>
    </source>
</evidence>
<dbReference type="GO" id="GO:0005886">
    <property type="term" value="C:plasma membrane"/>
    <property type="evidence" value="ECO:0007669"/>
    <property type="project" value="UniProtKB-SubCell"/>
</dbReference>
<keyword evidence="9" id="KW-0378">Hydrolase</keyword>
<dbReference type="InterPro" id="IPR050396">
    <property type="entry name" value="Glycosyltr_51/Transpeptidase"/>
</dbReference>